<feature type="transmembrane region" description="Helical" evidence="1">
    <location>
        <begin position="261"/>
        <end position="283"/>
    </location>
</feature>
<dbReference type="Proteomes" id="UP000689195">
    <property type="component" value="Unassembled WGS sequence"/>
</dbReference>
<evidence type="ECO:0008006" key="4">
    <source>
        <dbReference type="Google" id="ProtNLM"/>
    </source>
</evidence>
<feature type="transmembrane region" description="Helical" evidence="1">
    <location>
        <begin position="30"/>
        <end position="55"/>
    </location>
</feature>
<accession>A0A8S1WPE7</accession>
<comment type="caution">
    <text evidence="2">The sequence shown here is derived from an EMBL/GenBank/DDBJ whole genome shotgun (WGS) entry which is preliminary data.</text>
</comment>
<evidence type="ECO:0000313" key="3">
    <source>
        <dbReference type="Proteomes" id="UP000689195"/>
    </source>
</evidence>
<evidence type="ECO:0000256" key="1">
    <source>
        <dbReference type="SAM" id="Phobius"/>
    </source>
</evidence>
<dbReference type="OrthoDB" id="300333at2759"/>
<sequence>MNNIQQIFMLQVYLVRYDCLKIQQLIPSRIFCVIFYTICIIDLLLLLFSCSFFIIPYQQQEFEQQYIIEKETSDWELDLNQQDFTKFNIEGQLNQEKFRFNQVHQDPYLLLNYTTLFQKTGFHEYFGYINYQIAKLTNSKNICLQLIQYNQKFKSQMIQKLPQCNNSFGVPIIPWFWKGDSIQYLVEICIKVSIEDNQLQYQGGCYKNGFIYKELGEDNLQTFENLSIYIRHVNDPYISGVEYSHNYAKPKQDNHNQFPKFIYYCFLFGCAGIIYIIFIYLILTLKRNSEKTQFV</sequence>
<proteinExistence type="predicted"/>
<dbReference type="EMBL" id="CAJJDO010000096">
    <property type="protein sequence ID" value="CAD8190511.1"/>
    <property type="molecule type" value="Genomic_DNA"/>
</dbReference>
<evidence type="ECO:0000313" key="2">
    <source>
        <dbReference type="EMBL" id="CAD8190511.1"/>
    </source>
</evidence>
<keyword evidence="1" id="KW-1133">Transmembrane helix</keyword>
<keyword evidence="1" id="KW-0812">Transmembrane</keyword>
<keyword evidence="3" id="KW-1185">Reference proteome</keyword>
<protein>
    <recommendedName>
        <fullName evidence="4">Transmembrane protein</fullName>
    </recommendedName>
</protein>
<gene>
    <name evidence="2" type="ORF">PPENT_87.1.T0960157</name>
</gene>
<keyword evidence="1" id="KW-0472">Membrane</keyword>
<dbReference type="AlphaFoldDB" id="A0A8S1WPE7"/>
<reference evidence="2" key="1">
    <citation type="submission" date="2021-01" db="EMBL/GenBank/DDBJ databases">
        <authorList>
            <consortium name="Genoscope - CEA"/>
            <person name="William W."/>
        </authorList>
    </citation>
    <scope>NUCLEOTIDE SEQUENCE</scope>
</reference>
<organism evidence="2 3">
    <name type="scientific">Paramecium pentaurelia</name>
    <dbReference type="NCBI Taxonomy" id="43138"/>
    <lineage>
        <taxon>Eukaryota</taxon>
        <taxon>Sar</taxon>
        <taxon>Alveolata</taxon>
        <taxon>Ciliophora</taxon>
        <taxon>Intramacronucleata</taxon>
        <taxon>Oligohymenophorea</taxon>
        <taxon>Peniculida</taxon>
        <taxon>Parameciidae</taxon>
        <taxon>Paramecium</taxon>
    </lineage>
</organism>
<name>A0A8S1WPE7_9CILI</name>